<dbReference type="GO" id="GO:0005952">
    <property type="term" value="C:cAMP-dependent protein kinase complex"/>
    <property type="evidence" value="ECO:0007669"/>
    <property type="project" value="InterPro"/>
</dbReference>
<dbReference type="PROSITE" id="PS00888">
    <property type="entry name" value="CNMP_BINDING_1"/>
    <property type="match status" value="1"/>
</dbReference>
<dbReference type="GO" id="GO:0005829">
    <property type="term" value="C:cytosol"/>
    <property type="evidence" value="ECO:0007669"/>
    <property type="project" value="TreeGrafter"/>
</dbReference>
<evidence type="ECO:0000259" key="2">
    <source>
        <dbReference type="PROSITE" id="PS50042"/>
    </source>
</evidence>
<dbReference type="Gene3D" id="2.60.120.10">
    <property type="entry name" value="Jelly Rolls"/>
    <property type="match status" value="3"/>
</dbReference>
<dbReference type="EMBL" id="RRYP01002102">
    <property type="protein sequence ID" value="TNV85143.1"/>
    <property type="molecule type" value="Genomic_DNA"/>
</dbReference>
<evidence type="ECO:0000313" key="4">
    <source>
        <dbReference type="Proteomes" id="UP000785679"/>
    </source>
</evidence>
<feature type="domain" description="Cyclic nucleotide-binding" evidence="2">
    <location>
        <begin position="386"/>
        <end position="438"/>
    </location>
</feature>
<feature type="region of interest" description="Disordered" evidence="1">
    <location>
        <begin position="1"/>
        <end position="48"/>
    </location>
</feature>
<feature type="compositionally biased region" description="Polar residues" evidence="1">
    <location>
        <begin position="660"/>
        <end position="682"/>
    </location>
</feature>
<dbReference type="PANTHER" id="PTHR11635">
    <property type="entry name" value="CAMP-DEPENDENT PROTEIN KINASE REGULATORY CHAIN"/>
    <property type="match status" value="1"/>
</dbReference>
<dbReference type="Pfam" id="PF00027">
    <property type="entry name" value="cNMP_binding"/>
    <property type="match status" value="1"/>
</dbReference>
<feature type="domain" description="Cyclic nucleotide-binding" evidence="2">
    <location>
        <begin position="482"/>
        <end position="566"/>
    </location>
</feature>
<protein>
    <recommendedName>
        <fullName evidence="2">Cyclic nucleotide-binding domain-containing protein</fullName>
    </recommendedName>
</protein>
<dbReference type="GO" id="GO:0030552">
    <property type="term" value="F:cAMP binding"/>
    <property type="evidence" value="ECO:0007669"/>
    <property type="project" value="TreeGrafter"/>
</dbReference>
<dbReference type="CDD" id="cd00038">
    <property type="entry name" value="CAP_ED"/>
    <property type="match status" value="2"/>
</dbReference>
<dbReference type="InterPro" id="IPR000595">
    <property type="entry name" value="cNMP-bd_dom"/>
</dbReference>
<dbReference type="OrthoDB" id="299126at2759"/>
<dbReference type="InterPro" id="IPR050503">
    <property type="entry name" value="cAMP-dep_PK_reg_su-like"/>
</dbReference>
<dbReference type="PROSITE" id="PS50042">
    <property type="entry name" value="CNMP_BINDING_3"/>
    <property type="match status" value="3"/>
</dbReference>
<dbReference type="GO" id="GO:0034236">
    <property type="term" value="F:protein kinase A catalytic subunit binding"/>
    <property type="evidence" value="ECO:0007669"/>
    <property type="project" value="TreeGrafter"/>
</dbReference>
<name>A0A8J8T8F5_HALGN</name>
<feature type="region of interest" description="Disordered" evidence="1">
    <location>
        <begin position="660"/>
        <end position="683"/>
    </location>
</feature>
<dbReference type="PANTHER" id="PTHR11635:SF152">
    <property type="entry name" value="CAMP-DEPENDENT PROTEIN KINASE TYPE I REGULATORY SUBUNIT-RELATED"/>
    <property type="match status" value="1"/>
</dbReference>
<organism evidence="3 4">
    <name type="scientific">Halteria grandinella</name>
    <dbReference type="NCBI Taxonomy" id="5974"/>
    <lineage>
        <taxon>Eukaryota</taxon>
        <taxon>Sar</taxon>
        <taxon>Alveolata</taxon>
        <taxon>Ciliophora</taxon>
        <taxon>Intramacronucleata</taxon>
        <taxon>Spirotrichea</taxon>
        <taxon>Stichotrichia</taxon>
        <taxon>Sporadotrichida</taxon>
        <taxon>Halteriidae</taxon>
        <taxon>Halteria</taxon>
    </lineage>
</organism>
<accession>A0A8J8T8F5</accession>
<reference evidence="3" key="1">
    <citation type="submission" date="2019-06" db="EMBL/GenBank/DDBJ databases">
        <authorList>
            <person name="Zheng W."/>
        </authorList>
    </citation>
    <scope>NUCLEOTIDE SEQUENCE</scope>
    <source>
        <strain evidence="3">QDHG01</strain>
    </source>
</reference>
<dbReference type="GO" id="GO:0004862">
    <property type="term" value="F:cAMP-dependent protein kinase inhibitor activity"/>
    <property type="evidence" value="ECO:0007669"/>
    <property type="project" value="TreeGrafter"/>
</dbReference>
<dbReference type="InterPro" id="IPR014710">
    <property type="entry name" value="RmlC-like_jellyroll"/>
</dbReference>
<proteinExistence type="predicted"/>
<feature type="region of interest" description="Disordered" evidence="1">
    <location>
        <begin position="100"/>
        <end position="122"/>
    </location>
</feature>
<comment type="caution">
    <text evidence="3">The sequence shown here is derived from an EMBL/GenBank/DDBJ whole genome shotgun (WGS) entry which is preliminary data.</text>
</comment>
<feature type="region of interest" description="Disordered" evidence="1">
    <location>
        <begin position="985"/>
        <end position="1013"/>
    </location>
</feature>
<dbReference type="InterPro" id="IPR018488">
    <property type="entry name" value="cNMP-bd_CS"/>
</dbReference>
<dbReference type="AlphaFoldDB" id="A0A8J8T8F5"/>
<feature type="compositionally biased region" description="Polar residues" evidence="1">
    <location>
        <begin position="985"/>
        <end position="1000"/>
    </location>
</feature>
<dbReference type="InterPro" id="IPR018490">
    <property type="entry name" value="cNMP-bd_dom_sf"/>
</dbReference>
<dbReference type="Proteomes" id="UP000785679">
    <property type="component" value="Unassembled WGS sequence"/>
</dbReference>
<evidence type="ECO:0000256" key="1">
    <source>
        <dbReference type="SAM" id="MobiDB-lite"/>
    </source>
</evidence>
<evidence type="ECO:0000313" key="3">
    <source>
        <dbReference type="EMBL" id="TNV85143.1"/>
    </source>
</evidence>
<feature type="compositionally biased region" description="Polar residues" evidence="1">
    <location>
        <begin position="38"/>
        <end position="47"/>
    </location>
</feature>
<feature type="compositionally biased region" description="Polar residues" evidence="1">
    <location>
        <begin position="7"/>
        <end position="23"/>
    </location>
</feature>
<keyword evidence="4" id="KW-1185">Reference proteome</keyword>
<sequence length="1129" mass="129321">MDKQDSPPLQQSDSESLRSQTSLERSDSRRGRRGAFINKQQPSTQTDDLFELDRSHIKIEDASIVPPLPLTTLLKQHSGLSSMRRSTIHSPLNAVIHEANEPEEEESSMASESIQDTSNQESPSLGNCFFNREITHQVKTHNVTVYYQMVFKILKKETHLRSQLDMEHLNEYFTIQPKTANSFIRSFLHEKGQWDTFRVYRCLELLECQKRGEIICKYGEIGDKFYVVLRGGVGVKVPTEVGTSKCENYLDVLKFIIQHMQSPIIKYRDIHSRQCKQFLEIVSGGAEYVQRIDSLFDLNLSVDQTLRDEETALAQLLAQQQQLQNQNSLDSSSISDSQLLSHLSFNLDQQDSLHKTLQRIEFIKSFQRTVYTQLESIRDQTYSVNLQILKEVNELGEGKSFGELALLTDKPRNATIFAKTPKVALGVLSKKDYQRLIGEDFKTKMDKAVAIIKQFEIFRKIKQARFLFSLSYYLKERPMLLGSVVYKQGDLVDGVYLIQSGEVQTLKSKESLQGAIDARQQIVISITGDKQAIGIDEIMNGDAQRKNTVIVSSEKATIYFMSKQDFVERVIETFPDVKRDLTEQLMIRQEYHIGREKSLKKFHAFQTLDTLKTFYSSNIHQSSHDGKIISKSPMSKELLSKSRSTERLLRLKKSLRPEIQTGSKTPRFTPTLTPQYEPQSLSKDGKASEFNVVKRFGNMIPQISTPRNLEVITKMIGSKQKATSPHLSQQRDEPNSYEQIKKNLVGFDELIRRQQKQATLAKLKGRNQQFQIGSTSQKGQVMSFRKSELNQDKFLIDVMIKQFRQQQAKVVSRHQLLTPRVIEYKTEQRRDSQQTIEHQIYRTHVQMPETPEGMTYSPMRSQVLSELGGVQKSIYGRKFSKKKETIEHPANLTNQDLTFVMNQVMAGTTQEQSTIIQEKSLEAYKNPEFLPIQEEPPKPIGNFGSRKTLPLLEFSNDTQANLVGDLEPPHQEIVTPRLNTANQTLETSSIQQQPKPSRPTTVGEVRIKPKKNPPYKLTVDIASRNKDTLLSRLRYYSQRETQNNSSVITNARKVNETSTQCQSKVDRSIAMDESIENPTPAIEKEKFLYFKITPRAMDGSKSPIGKRKLIACFQKNNKGPVYSHVTNKK</sequence>
<dbReference type="SUPFAM" id="SSF51206">
    <property type="entry name" value="cAMP-binding domain-like"/>
    <property type="match status" value="2"/>
</dbReference>
<gene>
    <name evidence="3" type="ORF">FGO68_gene17329</name>
</gene>
<feature type="domain" description="Cyclic nucleotide-binding" evidence="2">
    <location>
        <begin position="187"/>
        <end position="235"/>
    </location>
</feature>